<dbReference type="EMBL" id="DVFK01000010">
    <property type="protein sequence ID" value="HIQ67008.1"/>
    <property type="molecule type" value="Genomic_DNA"/>
</dbReference>
<dbReference type="SFLD" id="SFLDG01094">
    <property type="entry name" value="Uncharacterised_Radical_SAM_Su"/>
    <property type="match status" value="1"/>
</dbReference>
<dbReference type="PANTHER" id="PTHR11228">
    <property type="entry name" value="RADICAL SAM DOMAIN PROTEIN"/>
    <property type="match status" value="1"/>
</dbReference>
<dbReference type="GO" id="GO:0003824">
    <property type="term" value="F:catalytic activity"/>
    <property type="evidence" value="ECO:0007669"/>
    <property type="project" value="InterPro"/>
</dbReference>
<dbReference type="NCBIfam" id="TIGR02495">
    <property type="entry name" value="NrdG2"/>
    <property type="match status" value="1"/>
</dbReference>
<feature type="domain" description="Radical SAM core" evidence="5">
    <location>
        <begin position="13"/>
        <end position="230"/>
    </location>
</feature>
<protein>
    <submittedName>
        <fullName evidence="6">Anaerobic ribonucleoside-triphosphate reductase activating protein</fullName>
    </submittedName>
</protein>
<keyword evidence="3" id="KW-0408">Iron</keyword>
<dbReference type="Pfam" id="PF04055">
    <property type="entry name" value="Radical_SAM"/>
    <property type="match status" value="1"/>
</dbReference>
<dbReference type="InterPro" id="IPR058240">
    <property type="entry name" value="rSAM_sf"/>
</dbReference>
<evidence type="ECO:0000313" key="7">
    <source>
        <dbReference type="Proteomes" id="UP000886796"/>
    </source>
</evidence>
<evidence type="ECO:0000259" key="5">
    <source>
        <dbReference type="PROSITE" id="PS51918"/>
    </source>
</evidence>
<evidence type="ECO:0000256" key="3">
    <source>
        <dbReference type="ARBA" id="ARBA00023004"/>
    </source>
</evidence>
<dbReference type="InterPro" id="IPR007197">
    <property type="entry name" value="rSAM"/>
</dbReference>
<dbReference type="InterPro" id="IPR050377">
    <property type="entry name" value="Radical_SAM_PqqE_MftC-like"/>
</dbReference>
<keyword evidence="2" id="KW-0479">Metal-binding</keyword>
<accession>A0A9D1CLH2</accession>
<evidence type="ECO:0000313" key="6">
    <source>
        <dbReference type="EMBL" id="HIQ67008.1"/>
    </source>
</evidence>
<dbReference type="CDD" id="cd01335">
    <property type="entry name" value="Radical_SAM"/>
    <property type="match status" value="1"/>
</dbReference>
<evidence type="ECO:0000256" key="1">
    <source>
        <dbReference type="ARBA" id="ARBA00022691"/>
    </source>
</evidence>
<reference evidence="6" key="1">
    <citation type="submission" date="2020-10" db="EMBL/GenBank/DDBJ databases">
        <authorList>
            <person name="Gilroy R."/>
        </authorList>
    </citation>
    <scope>NUCLEOTIDE SEQUENCE</scope>
    <source>
        <strain evidence="6">13361</strain>
    </source>
</reference>
<name>A0A9D1CLH2_9FIRM</name>
<dbReference type="AlphaFoldDB" id="A0A9D1CLH2"/>
<reference evidence="6" key="2">
    <citation type="journal article" date="2021" name="PeerJ">
        <title>Extensive microbial diversity within the chicken gut microbiome revealed by metagenomics and culture.</title>
        <authorList>
            <person name="Gilroy R."/>
            <person name="Ravi A."/>
            <person name="Getino M."/>
            <person name="Pursley I."/>
            <person name="Horton D.L."/>
            <person name="Alikhan N.F."/>
            <person name="Baker D."/>
            <person name="Gharbi K."/>
            <person name="Hall N."/>
            <person name="Watson M."/>
            <person name="Adriaenssens E.M."/>
            <person name="Foster-Nyarko E."/>
            <person name="Jarju S."/>
            <person name="Secka A."/>
            <person name="Antonio M."/>
            <person name="Oren A."/>
            <person name="Chaudhuri R.R."/>
            <person name="La Ragione R."/>
            <person name="Hildebrand F."/>
            <person name="Pallen M.J."/>
        </authorList>
    </citation>
    <scope>NUCLEOTIDE SEQUENCE</scope>
    <source>
        <strain evidence="6">13361</strain>
    </source>
</reference>
<evidence type="ECO:0000256" key="4">
    <source>
        <dbReference type="ARBA" id="ARBA00023014"/>
    </source>
</evidence>
<keyword evidence="1" id="KW-0949">S-adenosyl-L-methionine</keyword>
<dbReference type="SUPFAM" id="SSF102114">
    <property type="entry name" value="Radical SAM enzymes"/>
    <property type="match status" value="1"/>
</dbReference>
<dbReference type="PROSITE" id="PS51918">
    <property type="entry name" value="RADICAL_SAM"/>
    <property type="match status" value="1"/>
</dbReference>
<keyword evidence="4" id="KW-0411">Iron-sulfur</keyword>
<dbReference type="PANTHER" id="PTHR11228:SF27">
    <property type="entry name" value="GLYCYL-RADICAL ENZYME ACTIVATING ENZYME MJ1227-RELATED"/>
    <property type="match status" value="1"/>
</dbReference>
<dbReference type="SFLD" id="SFLDG01067">
    <property type="entry name" value="SPASM/twitch_domain_containing"/>
    <property type="match status" value="1"/>
</dbReference>
<evidence type="ECO:0000256" key="2">
    <source>
        <dbReference type="ARBA" id="ARBA00022723"/>
    </source>
</evidence>
<dbReference type="SFLD" id="SFLDS00029">
    <property type="entry name" value="Radical_SAM"/>
    <property type="match status" value="1"/>
</dbReference>
<dbReference type="InterPro" id="IPR013785">
    <property type="entry name" value="Aldolase_TIM"/>
</dbReference>
<dbReference type="Proteomes" id="UP000886796">
    <property type="component" value="Unassembled WGS sequence"/>
</dbReference>
<dbReference type="GO" id="GO:0046872">
    <property type="term" value="F:metal ion binding"/>
    <property type="evidence" value="ECO:0007669"/>
    <property type="project" value="UniProtKB-KW"/>
</dbReference>
<gene>
    <name evidence="6" type="ORF">IAB74_00660</name>
</gene>
<comment type="caution">
    <text evidence="6">The sequence shown here is derived from an EMBL/GenBank/DDBJ whole genome shotgun (WGS) entry which is preliminary data.</text>
</comment>
<sequence length="230" mass="24839">MDIAGLQKNTLLDYPGKIACTVFLAGCNLRCPFCHNPSLVLPSRAEPPAMGEDALLAFLKKRRGLLEGVCITGGEPTLHRDLPQLIGKITALGYPVKLDTNGTNPKMLGQLLEAGLLSYVAMDIKNAPEAYANTCGGADVVEQVAESVKILRNAGIPYEFRTTVVKPLHSAETMKALGQWLSGEEPYFIQNFRDTGDLVGQGLSAFSEDELKQLLLAVLPYLPNAQVRGN</sequence>
<dbReference type="GO" id="GO:0051536">
    <property type="term" value="F:iron-sulfur cluster binding"/>
    <property type="evidence" value="ECO:0007669"/>
    <property type="project" value="UniProtKB-KW"/>
</dbReference>
<dbReference type="InterPro" id="IPR012840">
    <property type="entry name" value="NrdG2"/>
</dbReference>
<proteinExistence type="predicted"/>
<dbReference type="Gene3D" id="3.20.20.70">
    <property type="entry name" value="Aldolase class I"/>
    <property type="match status" value="1"/>
</dbReference>
<organism evidence="6 7">
    <name type="scientific">Candidatus Faecousia excrementigallinarum</name>
    <dbReference type="NCBI Taxonomy" id="2840806"/>
    <lineage>
        <taxon>Bacteria</taxon>
        <taxon>Bacillati</taxon>
        <taxon>Bacillota</taxon>
        <taxon>Clostridia</taxon>
        <taxon>Eubacteriales</taxon>
        <taxon>Oscillospiraceae</taxon>
        <taxon>Faecousia</taxon>
    </lineage>
</organism>